<name>A0A2W2C5N1_9ACTN</name>
<proteinExistence type="predicted"/>
<dbReference type="Gene3D" id="2.60.40.290">
    <property type="match status" value="1"/>
</dbReference>
<evidence type="ECO:0000313" key="3">
    <source>
        <dbReference type="Proteomes" id="UP000248749"/>
    </source>
</evidence>
<dbReference type="InterPro" id="IPR001919">
    <property type="entry name" value="CBD2"/>
</dbReference>
<reference evidence="2 3" key="1">
    <citation type="submission" date="2018-01" db="EMBL/GenBank/DDBJ databases">
        <title>Draft genome sequence of Salinispora sp. 13K206.</title>
        <authorList>
            <person name="Sahin N."/>
            <person name="Saygin H."/>
            <person name="Ay H."/>
        </authorList>
    </citation>
    <scope>NUCLEOTIDE SEQUENCE [LARGE SCALE GENOMIC DNA]</scope>
    <source>
        <strain evidence="2 3">13K206</strain>
    </source>
</reference>
<evidence type="ECO:0000313" key="2">
    <source>
        <dbReference type="EMBL" id="PZF83387.1"/>
    </source>
</evidence>
<feature type="domain" description="CBM2" evidence="1">
    <location>
        <begin position="1"/>
        <end position="104"/>
    </location>
</feature>
<dbReference type="Pfam" id="PF00553">
    <property type="entry name" value="CBM_2"/>
    <property type="match status" value="1"/>
</dbReference>
<dbReference type="AlphaFoldDB" id="A0A2W2C5N1"/>
<dbReference type="GO" id="GO:0004553">
    <property type="term" value="F:hydrolase activity, hydrolyzing O-glycosyl compounds"/>
    <property type="evidence" value="ECO:0007669"/>
    <property type="project" value="InterPro"/>
</dbReference>
<keyword evidence="3" id="KW-1185">Reference proteome</keyword>
<dbReference type="InterPro" id="IPR008965">
    <property type="entry name" value="CBM2/CBM3_carb-bd_dom_sf"/>
</dbReference>
<dbReference type="Proteomes" id="UP000248749">
    <property type="component" value="Unassembled WGS sequence"/>
</dbReference>
<dbReference type="RefSeq" id="WP_199562462.1">
    <property type="nucleotide sequence ID" value="NZ_POUB01000462.1"/>
</dbReference>
<dbReference type="GO" id="GO:0030247">
    <property type="term" value="F:polysaccharide binding"/>
    <property type="evidence" value="ECO:0007669"/>
    <property type="project" value="UniProtKB-UniRule"/>
</dbReference>
<dbReference type="GO" id="GO:0005975">
    <property type="term" value="P:carbohydrate metabolic process"/>
    <property type="evidence" value="ECO:0007669"/>
    <property type="project" value="InterPro"/>
</dbReference>
<accession>A0A2W2C5N1</accession>
<dbReference type="EMBL" id="POUB01000462">
    <property type="protein sequence ID" value="PZF83387.1"/>
    <property type="molecule type" value="Genomic_DNA"/>
</dbReference>
<feature type="non-terminal residue" evidence="2">
    <location>
        <position position="1"/>
    </location>
</feature>
<protein>
    <submittedName>
        <fullName evidence="2">Chitin-binding protein</fullName>
    </submittedName>
</protein>
<comment type="caution">
    <text evidence="2">The sequence shown here is derived from an EMBL/GenBank/DDBJ whole genome shotgun (WGS) entry which is preliminary data.</text>
</comment>
<sequence length="104" mass="11027">PPHTGDCMAVYRVVNSWQDGFQGEVTIMNHGSTPFAGWTATWTWPSGQSITQIWNATQNSSGSAVTVSNASWNGTIAPEGTTTFGFLASTTGTNTLPTVSCARR</sequence>
<evidence type="ECO:0000259" key="1">
    <source>
        <dbReference type="PROSITE" id="PS51173"/>
    </source>
</evidence>
<dbReference type="PROSITE" id="PS51173">
    <property type="entry name" value="CBM2"/>
    <property type="match status" value="1"/>
</dbReference>
<dbReference type="SUPFAM" id="SSF49384">
    <property type="entry name" value="Carbohydrate-binding domain"/>
    <property type="match status" value="1"/>
</dbReference>
<dbReference type="SMART" id="SM00637">
    <property type="entry name" value="CBD_II"/>
    <property type="match status" value="1"/>
</dbReference>
<dbReference type="InterPro" id="IPR012291">
    <property type="entry name" value="CBM2_carb-bd_dom_sf"/>
</dbReference>
<organism evidence="2 3">
    <name type="scientific">Micromonospora deserti</name>
    <dbReference type="NCBI Taxonomy" id="2070366"/>
    <lineage>
        <taxon>Bacteria</taxon>
        <taxon>Bacillati</taxon>
        <taxon>Actinomycetota</taxon>
        <taxon>Actinomycetes</taxon>
        <taxon>Micromonosporales</taxon>
        <taxon>Micromonosporaceae</taxon>
        <taxon>Micromonospora</taxon>
    </lineage>
</organism>
<gene>
    <name evidence="2" type="ORF">C1I99_31055</name>
</gene>